<feature type="compositionally biased region" description="Acidic residues" evidence="2">
    <location>
        <begin position="243"/>
        <end position="252"/>
    </location>
</feature>
<evidence type="ECO:0000256" key="1">
    <source>
        <dbReference type="SAM" id="Coils"/>
    </source>
</evidence>
<dbReference type="RefSeq" id="WP_394819454.1">
    <property type="nucleotide sequence ID" value="NZ_JAWJZY010000002.1"/>
</dbReference>
<dbReference type="InterPro" id="IPR016913">
    <property type="entry name" value="UCP029215"/>
</dbReference>
<dbReference type="PIRSF" id="PIRSF029215">
    <property type="entry name" value="UCP029215"/>
    <property type="match status" value="1"/>
</dbReference>
<name>A0ABU7U0Y0_9PROT</name>
<keyword evidence="4" id="KW-1185">Reference proteome</keyword>
<feature type="coiled-coil region" evidence="1">
    <location>
        <begin position="209"/>
        <end position="236"/>
    </location>
</feature>
<feature type="compositionally biased region" description="Basic and acidic residues" evidence="2">
    <location>
        <begin position="266"/>
        <end position="286"/>
    </location>
</feature>
<evidence type="ECO:0000313" key="4">
    <source>
        <dbReference type="Proteomes" id="UP001312908"/>
    </source>
</evidence>
<organism evidence="3 4">
    <name type="scientific">Sorlinia euscelidii</name>
    <dbReference type="NCBI Taxonomy" id="3081148"/>
    <lineage>
        <taxon>Bacteria</taxon>
        <taxon>Pseudomonadati</taxon>
        <taxon>Pseudomonadota</taxon>
        <taxon>Alphaproteobacteria</taxon>
        <taxon>Acetobacterales</taxon>
        <taxon>Acetobacteraceae</taxon>
        <taxon>Sorlinia</taxon>
    </lineage>
</organism>
<sequence length="383" mass="42826">MTLRLAYDRMGSVRTFDKDGRLHIEMTPISKANICEYLGREIPRGEELGLDANRRYRLYRDPTELKKAADSFNRVPVLQEHRSVTAADPRRELVIGSTGENARFEAPYLMNSMVVWDGDMIERIKTGTQREISSAYAYDVDMTPGEIDGEPYDGRMKDIRGNHVALVEKGRAGPDVMVADSATLITNDEEPEMAENGTKDDDRKDDVAKDSLEDELKALLEKHEKTDSDIDRIMREINRDGSQGEDEEEDPAAEAAKIVDPSTPDPKTDPARDEEPEKRFSKEDVDRMVEDKLRAHDAKRAAMDAALREVRPLVGEIVIAMDSAESVYRYALKEEGIDTAGVNLAGLRAIVKSRLDAKRPPSPSVAMDAATTNKFGVPAPRKY</sequence>
<evidence type="ECO:0000256" key="2">
    <source>
        <dbReference type="SAM" id="MobiDB-lite"/>
    </source>
</evidence>
<proteinExistence type="predicted"/>
<dbReference type="Pfam" id="PF09979">
    <property type="entry name" value="DUF2213"/>
    <property type="match status" value="1"/>
</dbReference>
<feature type="region of interest" description="Disordered" evidence="2">
    <location>
        <begin position="240"/>
        <end position="286"/>
    </location>
</feature>
<comment type="caution">
    <text evidence="3">The sequence shown here is derived from an EMBL/GenBank/DDBJ whole genome shotgun (WGS) entry which is preliminary data.</text>
</comment>
<protein>
    <recommendedName>
        <fullName evidence="5">DUF2213 domain-containing protein</fullName>
    </recommendedName>
</protein>
<dbReference type="Proteomes" id="UP001312908">
    <property type="component" value="Unassembled WGS sequence"/>
</dbReference>
<evidence type="ECO:0008006" key="5">
    <source>
        <dbReference type="Google" id="ProtNLM"/>
    </source>
</evidence>
<keyword evidence="1" id="KW-0175">Coiled coil</keyword>
<reference evidence="3 4" key="1">
    <citation type="submission" date="2023-10" db="EMBL/GenBank/DDBJ databases">
        <title>Sorlinia euscelidii gen. nov., sp. nov., an acetic acid bacteria isolated from the gut of Euscelidius variegatus emitter.</title>
        <authorList>
            <person name="Michoud G."/>
            <person name="Marasco R."/>
            <person name="Seferji K."/>
            <person name="Gonella E."/>
            <person name="Garuglieri E."/>
            <person name="Alma A."/>
            <person name="Mapelli F."/>
            <person name="Borin S."/>
            <person name="Daffonchio D."/>
            <person name="Crotti E."/>
        </authorList>
    </citation>
    <scope>NUCLEOTIDE SEQUENCE [LARGE SCALE GENOMIC DNA]</scope>
    <source>
        <strain evidence="3 4">EV16P</strain>
    </source>
</reference>
<gene>
    <name evidence="3" type="ORF">DOFOFD_05870</name>
</gene>
<feature type="compositionally biased region" description="Basic and acidic residues" evidence="2">
    <location>
        <begin position="197"/>
        <end position="207"/>
    </location>
</feature>
<evidence type="ECO:0000313" key="3">
    <source>
        <dbReference type="EMBL" id="MEE8658534.1"/>
    </source>
</evidence>
<accession>A0ABU7U0Y0</accession>
<dbReference type="EMBL" id="JAWJZY010000002">
    <property type="protein sequence ID" value="MEE8658534.1"/>
    <property type="molecule type" value="Genomic_DNA"/>
</dbReference>
<feature type="region of interest" description="Disordered" evidence="2">
    <location>
        <begin position="183"/>
        <end position="207"/>
    </location>
</feature>